<dbReference type="RefSeq" id="WP_074242576.1">
    <property type="nucleotide sequence ID" value="NZ_FSRA01000002.1"/>
</dbReference>
<evidence type="ECO:0000313" key="2">
    <source>
        <dbReference type="Proteomes" id="UP000185003"/>
    </source>
</evidence>
<evidence type="ECO:0000313" key="1">
    <source>
        <dbReference type="EMBL" id="SIO53012.1"/>
    </source>
</evidence>
<name>A0A1N6K8Z0_9BACT</name>
<dbReference type="AlphaFoldDB" id="A0A1N6K8Z0"/>
<reference evidence="1 2" key="1">
    <citation type="submission" date="2016-11" db="EMBL/GenBank/DDBJ databases">
        <authorList>
            <person name="Jaros S."/>
            <person name="Januszkiewicz K."/>
            <person name="Wedrychowicz H."/>
        </authorList>
    </citation>
    <scope>NUCLEOTIDE SEQUENCE [LARGE SCALE GENOMIC DNA]</scope>
    <source>
        <strain evidence="1 2">DSM 24787</strain>
    </source>
</reference>
<keyword evidence="2" id="KW-1185">Reference proteome</keyword>
<organism evidence="1 2">
    <name type="scientific">Chitinophaga niabensis</name>
    <dbReference type="NCBI Taxonomy" id="536979"/>
    <lineage>
        <taxon>Bacteria</taxon>
        <taxon>Pseudomonadati</taxon>
        <taxon>Bacteroidota</taxon>
        <taxon>Chitinophagia</taxon>
        <taxon>Chitinophagales</taxon>
        <taxon>Chitinophagaceae</taxon>
        <taxon>Chitinophaga</taxon>
    </lineage>
</organism>
<dbReference type="Proteomes" id="UP000185003">
    <property type="component" value="Unassembled WGS sequence"/>
</dbReference>
<accession>A0A1N6K8Z0</accession>
<proteinExistence type="predicted"/>
<protein>
    <submittedName>
        <fullName evidence="1">Uncharacterized protein</fullName>
    </submittedName>
</protein>
<sequence length="129" mass="14994">MSNRFFQYISRIFGGGTVPKSGPSFEELLQKEILQDKTFLITGFKSFEVFFNVEFNDANYAQLQSFIEQGKTDSFDKTAFTYDHTLETLSVARFQAQDNLEYIALFYDPVDYFSNPELLKIYDLASVKR</sequence>
<dbReference type="EMBL" id="FSRA01000002">
    <property type="protein sequence ID" value="SIO53012.1"/>
    <property type="molecule type" value="Genomic_DNA"/>
</dbReference>
<gene>
    <name evidence="1" type="ORF">SAMN04488055_5336</name>
</gene>
<dbReference type="STRING" id="536979.SAMN04488055_5336"/>